<protein>
    <submittedName>
        <fullName evidence="2">Glycosyl transferase family 2</fullName>
    </submittedName>
</protein>
<name>A0A1G5WXZ1_9EURY</name>
<gene>
    <name evidence="2" type="ORF">SAMN02910315_01761</name>
</gene>
<sequence>MYLISLIIPIYNAEEFLDNTINSVINQSIGFNNIELILVDDNSKDESKKIIEQYAEKYDNIIPYYSEINHGFPGFGRNIGLEKATADYIMFMDNDDEIDVDMCKKLYETMINEKADVVCCDRVIVDSLSEIKSNIDYVNGIENNDHIIIENDDILLFNNISVWNKIYKKQIIIENELKFKENTSADDFIFMIQYFLKSKKLIYLKNYFGYYWNIKSDSLSHVSSIGYVEEMLSANYIIINILKNENKLHLANDIFKDNIVYLLVQCSYLNVTNKEFIDLLKKIHEFEIEIDFKIKLDEKWANIINQFILDKKFKYAIISLKTLNTIRKITFIRKIKRNTN</sequence>
<keyword evidence="2" id="KW-0808">Transferase</keyword>
<dbReference type="CDD" id="cd00761">
    <property type="entry name" value="Glyco_tranf_GTA_type"/>
    <property type="match status" value="1"/>
</dbReference>
<accession>A0A1G5WXZ1</accession>
<evidence type="ECO:0000313" key="2">
    <source>
        <dbReference type="EMBL" id="SDA62536.1"/>
    </source>
</evidence>
<dbReference type="InterPro" id="IPR029044">
    <property type="entry name" value="Nucleotide-diphossugar_trans"/>
</dbReference>
<dbReference type="PANTHER" id="PTHR22916:SF3">
    <property type="entry name" value="UDP-GLCNAC:BETAGAL BETA-1,3-N-ACETYLGLUCOSAMINYLTRANSFERASE-LIKE PROTEIN 1"/>
    <property type="match status" value="1"/>
</dbReference>
<dbReference type="InterPro" id="IPR001173">
    <property type="entry name" value="Glyco_trans_2-like"/>
</dbReference>
<dbReference type="GO" id="GO:0016758">
    <property type="term" value="F:hexosyltransferase activity"/>
    <property type="evidence" value="ECO:0007669"/>
    <property type="project" value="UniProtKB-ARBA"/>
</dbReference>
<dbReference type="EMBL" id="FMXB01000014">
    <property type="protein sequence ID" value="SDA62536.1"/>
    <property type="molecule type" value="Genomic_DNA"/>
</dbReference>
<reference evidence="2 3" key="1">
    <citation type="submission" date="2016-10" db="EMBL/GenBank/DDBJ databases">
        <authorList>
            <person name="Varghese N."/>
            <person name="Submissions S."/>
        </authorList>
    </citation>
    <scope>NUCLEOTIDE SEQUENCE [LARGE SCALE GENOMIC DNA]</scope>
    <source>
        <strain evidence="2 3">DSM 16643</strain>
    </source>
</reference>
<feature type="domain" description="Glycosyltransferase 2-like" evidence="1">
    <location>
        <begin position="5"/>
        <end position="126"/>
    </location>
</feature>
<dbReference type="AlphaFoldDB" id="A0A1G5WXZ1"/>
<keyword evidence="3" id="KW-1185">Reference proteome</keyword>
<dbReference type="Proteomes" id="UP000323439">
    <property type="component" value="Unassembled WGS sequence"/>
</dbReference>
<dbReference type="Gene3D" id="3.90.550.10">
    <property type="entry name" value="Spore Coat Polysaccharide Biosynthesis Protein SpsA, Chain A"/>
    <property type="match status" value="1"/>
</dbReference>
<evidence type="ECO:0000259" key="1">
    <source>
        <dbReference type="Pfam" id="PF00535"/>
    </source>
</evidence>
<dbReference type="Pfam" id="PF00535">
    <property type="entry name" value="Glycos_transf_2"/>
    <property type="match status" value="1"/>
</dbReference>
<dbReference type="RefSeq" id="WP_149732284.1">
    <property type="nucleotide sequence ID" value="NZ_FMXB01000014.1"/>
</dbReference>
<evidence type="ECO:0000313" key="3">
    <source>
        <dbReference type="Proteomes" id="UP000323439"/>
    </source>
</evidence>
<proteinExistence type="predicted"/>
<organism evidence="2 3">
    <name type="scientific">Methanobrevibacter millerae</name>
    <dbReference type="NCBI Taxonomy" id="230361"/>
    <lineage>
        <taxon>Archaea</taxon>
        <taxon>Methanobacteriati</taxon>
        <taxon>Methanobacteriota</taxon>
        <taxon>Methanomada group</taxon>
        <taxon>Methanobacteria</taxon>
        <taxon>Methanobacteriales</taxon>
        <taxon>Methanobacteriaceae</taxon>
        <taxon>Methanobrevibacter</taxon>
    </lineage>
</organism>
<dbReference type="SUPFAM" id="SSF53448">
    <property type="entry name" value="Nucleotide-diphospho-sugar transferases"/>
    <property type="match status" value="1"/>
</dbReference>
<dbReference type="PANTHER" id="PTHR22916">
    <property type="entry name" value="GLYCOSYLTRANSFERASE"/>
    <property type="match status" value="1"/>
</dbReference>
<dbReference type="OrthoDB" id="46222at2157"/>